<dbReference type="PANTHER" id="PTHR43712:SF2">
    <property type="entry name" value="O-METHYLTRANSFERASE CICE"/>
    <property type="match status" value="1"/>
</dbReference>
<dbReference type="PROSITE" id="PS51683">
    <property type="entry name" value="SAM_OMT_II"/>
    <property type="match status" value="1"/>
</dbReference>
<dbReference type="OrthoDB" id="1682723at2"/>
<dbReference type="InterPro" id="IPR036390">
    <property type="entry name" value="WH_DNA-bd_sf"/>
</dbReference>
<dbReference type="Proteomes" id="UP000320776">
    <property type="component" value="Chromosome"/>
</dbReference>
<keyword evidence="1 7" id="KW-0489">Methyltransferase</keyword>
<gene>
    <name evidence="7" type="primary">mmcR</name>
    <name evidence="7" type="ORF">SPTER_12130</name>
</gene>
<dbReference type="Gene3D" id="1.10.10.10">
    <property type="entry name" value="Winged helix-like DNA-binding domain superfamily/Winged helix DNA-binding domain"/>
    <property type="match status" value="1"/>
</dbReference>
<keyword evidence="2 7" id="KW-0808">Transferase</keyword>
<dbReference type="SUPFAM" id="SSF46785">
    <property type="entry name" value="Winged helix' DNA-binding domain"/>
    <property type="match status" value="1"/>
</dbReference>
<dbReference type="Gene3D" id="3.40.50.150">
    <property type="entry name" value="Vaccinia Virus protein VP39"/>
    <property type="match status" value="1"/>
</dbReference>
<evidence type="ECO:0000256" key="3">
    <source>
        <dbReference type="ARBA" id="ARBA00022691"/>
    </source>
</evidence>
<evidence type="ECO:0000259" key="5">
    <source>
        <dbReference type="Pfam" id="PF00891"/>
    </source>
</evidence>
<evidence type="ECO:0000256" key="4">
    <source>
        <dbReference type="PIRSR" id="PIRSR005739-1"/>
    </source>
</evidence>
<reference evidence="7 8" key="1">
    <citation type="submission" date="2019-02" db="EMBL/GenBank/DDBJ databases">
        <title>Closed genome of Sporomusa termitida DSM 4440.</title>
        <authorList>
            <person name="Poehlein A."/>
            <person name="Daniel R."/>
        </authorList>
    </citation>
    <scope>NUCLEOTIDE SEQUENCE [LARGE SCALE GENOMIC DNA]</scope>
    <source>
        <strain evidence="7 8">DSM 4440</strain>
    </source>
</reference>
<dbReference type="KEGG" id="sted:SPTER_12130"/>
<protein>
    <submittedName>
        <fullName evidence="7">Mitomycin biosynthesis 6-O-methyltransferase</fullName>
        <ecNumber evidence="7">2.1.1.316</ecNumber>
    </submittedName>
</protein>
<dbReference type="InterPro" id="IPR036388">
    <property type="entry name" value="WH-like_DNA-bd_sf"/>
</dbReference>
<evidence type="ECO:0000313" key="7">
    <source>
        <dbReference type="EMBL" id="QDR79911.1"/>
    </source>
</evidence>
<dbReference type="InterPro" id="IPR012967">
    <property type="entry name" value="COMT_dimerisation"/>
</dbReference>
<dbReference type="InterPro" id="IPR016461">
    <property type="entry name" value="COMT-like"/>
</dbReference>
<feature type="domain" description="O-methyltransferase C-terminal" evidence="5">
    <location>
        <begin position="111"/>
        <end position="320"/>
    </location>
</feature>
<dbReference type="GO" id="GO:0032259">
    <property type="term" value="P:methylation"/>
    <property type="evidence" value="ECO:0007669"/>
    <property type="project" value="UniProtKB-KW"/>
</dbReference>
<dbReference type="SUPFAM" id="SSF53335">
    <property type="entry name" value="S-adenosyl-L-methionine-dependent methyltransferases"/>
    <property type="match status" value="1"/>
</dbReference>
<keyword evidence="3" id="KW-0949">S-adenosyl-L-methionine</keyword>
<organism evidence="7 8">
    <name type="scientific">Sporomusa termitida</name>
    <dbReference type="NCBI Taxonomy" id="2377"/>
    <lineage>
        <taxon>Bacteria</taxon>
        <taxon>Bacillati</taxon>
        <taxon>Bacillota</taxon>
        <taxon>Negativicutes</taxon>
        <taxon>Selenomonadales</taxon>
        <taxon>Sporomusaceae</taxon>
        <taxon>Sporomusa</taxon>
    </lineage>
</organism>
<sequence length="348" mass="39816">MEVQERMIIMMLQGFTTSYLICAACELELFDHLHQGEIYHGEMTVAKLSSQLAVEEELLYRLLRPLLALQLIQEADGVFFLTALGKRLSKHSENSLKDLALFCGRESMPCWAKLYEAVKLRTLPYLLVEKQPFFAAQHGDREKFSIFNSMMRNSSKNLNLSAYFAQQPDKSQINAIVDIGGGAGDIMAKFLHFYHKATGIIVDLEHVRDEAQRNLTICSINQRCRFATGNFFEKLAVQADLFILSRILHDWDDEKAGEILKNTGQAMTEDSRLLVIEKLMPDSITRDCLPLYLNDLYIWSVCGGKERTEAEFIKLFRASGLVLNKKYRLTADEYVLEVKKEYCGEEIV</sequence>
<name>A0A517DRC8_9FIRM</name>
<dbReference type="EMBL" id="CP036259">
    <property type="protein sequence ID" value="QDR79911.1"/>
    <property type="molecule type" value="Genomic_DNA"/>
</dbReference>
<evidence type="ECO:0000256" key="2">
    <source>
        <dbReference type="ARBA" id="ARBA00022679"/>
    </source>
</evidence>
<dbReference type="InterPro" id="IPR029063">
    <property type="entry name" value="SAM-dependent_MTases_sf"/>
</dbReference>
<dbReference type="InterPro" id="IPR001077">
    <property type="entry name" value="COMT_C"/>
</dbReference>
<dbReference type="GO" id="GO:0046983">
    <property type="term" value="F:protein dimerization activity"/>
    <property type="evidence" value="ECO:0007669"/>
    <property type="project" value="InterPro"/>
</dbReference>
<dbReference type="Pfam" id="PF00891">
    <property type="entry name" value="Methyltransf_2"/>
    <property type="match status" value="1"/>
</dbReference>
<keyword evidence="8" id="KW-1185">Reference proteome</keyword>
<proteinExistence type="predicted"/>
<dbReference type="AlphaFoldDB" id="A0A517DRC8"/>
<dbReference type="PANTHER" id="PTHR43712">
    <property type="entry name" value="PUTATIVE (AFU_ORTHOLOGUE AFUA_4G14580)-RELATED"/>
    <property type="match status" value="1"/>
</dbReference>
<feature type="domain" description="O-methyltransferase dimerisation" evidence="6">
    <location>
        <begin position="11"/>
        <end position="88"/>
    </location>
</feature>
<dbReference type="EC" id="2.1.1.316" evidence="7"/>
<evidence type="ECO:0000313" key="8">
    <source>
        <dbReference type="Proteomes" id="UP000320776"/>
    </source>
</evidence>
<dbReference type="PIRSF" id="PIRSF005739">
    <property type="entry name" value="O-mtase"/>
    <property type="match status" value="1"/>
</dbReference>
<dbReference type="GO" id="GO:0008171">
    <property type="term" value="F:O-methyltransferase activity"/>
    <property type="evidence" value="ECO:0007669"/>
    <property type="project" value="InterPro"/>
</dbReference>
<evidence type="ECO:0000259" key="6">
    <source>
        <dbReference type="Pfam" id="PF08100"/>
    </source>
</evidence>
<feature type="active site" description="Proton acceptor" evidence="4">
    <location>
        <position position="249"/>
    </location>
</feature>
<evidence type="ECO:0000256" key="1">
    <source>
        <dbReference type="ARBA" id="ARBA00022603"/>
    </source>
</evidence>
<dbReference type="RefSeq" id="WP_144349496.1">
    <property type="nucleotide sequence ID" value="NZ_CP036259.1"/>
</dbReference>
<dbReference type="Pfam" id="PF08100">
    <property type="entry name" value="Dimerisation"/>
    <property type="match status" value="1"/>
</dbReference>
<accession>A0A517DRC8</accession>